<evidence type="ECO:0000256" key="1">
    <source>
        <dbReference type="SAM" id="MobiDB-lite"/>
    </source>
</evidence>
<accession>A0A4D6LC82</accession>
<gene>
    <name evidence="2" type="ORF">DEO72_LG3g624</name>
</gene>
<protein>
    <submittedName>
        <fullName evidence="2">Uncharacterized protein</fullName>
    </submittedName>
</protein>
<feature type="compositionally biased region" description="Basic and acidic residues" evidence="1">
    <location>
        <begin position="39"/>
        <end position="59"/>
    </location>
</feature>
<dbReference type="Proteomes" id="UP000501690">
    <property type="component" value="Linkage Group LG3"/>
</dbReference>
<proteinExistence type="predicted"/>
<sequence length="89" mass="9495">MSKSRITPFQARLAETGQGCTRALAQAKALVLSEALSRSGERREGLSRSGEEGSPKRACESLPMPLSRSRLSEGLPPKQGHSSRLSEGS</sequence>
<feature type="compositionally biased region" description="Polar residues" evidence="1">
    <location>
        <begin position="80"/>
        <end position="89"/>
    </location>
</feature>
<evidence type="ECO:0000313" key="2">
    <source>
        <dbReference type="EMBL" id="QCD86103.1"/>
    </source>
</evidence>
<feature type="region of interest" description="Disordered" evidence="1">
    <location>
        <begin position="36"/>
        <end position="89"/>
    </location>
</feature>
<dbReference type="AlphaFoldDB" id="A0A4D6LC82"/>
<evidence type="ECO:0000313" key="3">
    <source>
        <dbReference type="Proteomes" id="UP000501690"/>
    </source>
</evidence>
<reference evidence="2 3" key="1">
    <citation type="submission" date="2019-04" db="EMBL/GenBank/DDBJ databases">
        <title>An improved genome assembly and genetic linkage map for asparagus bean, Vigna unguiculata ssp. sesquipedialis.</title>
        <authorList>
            <person name="Xia Q."/>
            <person name="Zhang R."/>
            <person name="Dong Y."/>
        </authorList>
    </citation>
    <scope>NUCLEOTIDE SEQUENCE [LARGE SCALE GENOMIC DNA]</scope>
    <source>
        <tissue evidence="2">Leaf</tissue>
    </source>
</reference>
<organism evidence="2 3">
    <name type="scientific">Vigna unguiculata</name>
    <name type="common">Cowpea</name>
    <dbReference type="NCBI Taxonomy" id="3917"/>
    <lineage>
        <taxon>Eukaryota</taxon>
        <taxon>Viridiplantae</taxon>
        <taxon>Streptophyta</taxon>
        <taxon>Embryophyta</taxon>
        <taxon>Tracheophyta</taxon>
        <taxon>Spermatophyta</taxon>
        <taxon>Magnoliopsida</taxon>
        <taxon>eudicotyledons</taxon>
        <taxon>Gunneridae</taxon>
        <taxon>Pentapetalae</taxon>
        <taxon>rosids</taxon>
        <taxon>fabids</taxon>
        <taxon>Fabales</taxon>
        <taxon>Fabaceae</taxon>
        <taxon>Papilionoideae</taxon>
        <taxon>50 kb inversion clade</taxon>
        <taxon>NPAAA clade</taxon>
        <taxon>indigoferoid/millettioid clade</taxon>
        <taxon>Phaseoleae</taxon>
        <taxon>Vigna</taxon>
    </lineage>
</organism>
<name>A0A4D6LC82_VIGUN</name>
<keyword evidence="3" id="KW-1185">Reference proteome</keyword>
<dbReference type="EMBL" id="CP039347">
    <property type="protein sequence ID" value="QCD86103.1"/>
    <property type="molecule type" value="Genomic_DNA"/>
</dbReference>